<organism evidence="2">
    <name type="scientific">Puccinia triticina (isolate 1-1 / race 1 (BBBD))</name>
    <name type="common">Brown leaf rust fungus</name>
    <dbReference type="NCBI Taxonomy" id="630390"/>
    <lineage>
        <taxon>Eukaryota</taxon>
        <taxon>Fungi</taxon>
        <taxon>Dikarya</taxon>
        <taxon>Basidiomycota</taxon>
        <taxon>Pucciniomycotina</taxon>
        <taxon>Pucciniomycetes</taxon>
        <taxon>Pucciniales</taxon>
        <taxon>Pucciniaceae</taxon>
        <taxon>Puccinia</taxon>
    </lineage>
</organism>
<reference evidence="3" key="4">
    <citation type="submission" date="2025-05" db="UniProtKB">
        <authorList>
            <consortium name="EnsemblFungi"/>
        </authorList>
    </citation>
    <scope>IDENTIFICATION</scope>
    <source>
        <strain evidence="3">isolate 1-1 / race 1 (BBBD)</strain>
    </source>
</reference>
<feature type="compositionally biased region" description="Polar residues" evidence="1">
    <location>
        <begin position="237"/>
        <end position="260"/>
    </location>
</feature>
<dbReference type="Proteomes" id="UP000005240">
    <property type="component" value="Unassembled WGS sequence"/>
</dbReference>
<dbReference type="VEuPathDB" id="FungiDB:PTTG_25473"/>
<feature type="compositionally biased region" description="Basic and acidic residues" evidence="1">
    <location>
        <begin position="1"/>
        <end position="12"/>
    </location>
</feature>
<reference evidence="2" key="1">
    <citation type="submission" date="2009-11" db="EMBL/GenBank/DDBJ databases">
        <authorList>
            <consortium name="The Broad Institute Genome Sequencing Platform"/>
            <person name="Ward D."/>
            <person name="Feldgarden M."/>
            <person name="Earl A."/>
            <person name="Young S.K."/>
            <person name="Zeng Q."/>
            <person name="Koehrsen M."/>
            <person name="Alvarado L."/>
            <person name="Berlin A."/>
            <person name="Bochicchio J."/>
            <person name="Borenstein D."/>
            <person name="Chapman S.B."/>
            <person name="Chen Z."/>
            <person name="Engels R."/>
            <person name="Freedman E."/>
            <person name="Gellesch M."/>
            <person name="Goldberg J."/>
            <person name="Griggs A."/>
            <person name="Gujja S."/>
            <person name="Heilman E."/>
            <person name="Heiman D."/>
            <person name="Hepburn T."/>
            <person name="Howarth C."/>
            <person name="Jen D."/>
            <person name="Larson L."/>
            <person name="Lewis B."/>
            <person name="Mehta T."/>
            <person name="Park D."/>
            <person name="Pearson M."/>
            <person name="Roberts A."/>
            <person name="Saif S."/>
            <person name="Shea T."/>
            <person name="Shenoy N."/>
            <person name="Sisk P."/>
            <person name="Stolte C."/>
            <person name="Sykes S."/>
            <person name="Thomson T."/>
            <person name="Walk T."/>
            <person name="White J."/>
            <person name="Yandava C."/>
            <person name="Izard J."/>
            <person name="Baranova O.V."/>
            <person name="Blanton J.M."/>
            <person name="Tanner A.C."/>
            <person name="Dewhirst F.E."/>
            <person name="Haas B."/>
            <person name="Nusbaum C."/>
            <person name="Birren B."/>
        </authorList>
    </citation>
    <scope>NUCLEOTIDE SEQUENCE [LARGE SCALE GENOMIC DNA]</scope>
    <source>
        <strain evidence="2">1-1 BBBD Race 1</strain>
    </source>
</reference>
<proteinExistence type="predicted"/>
<feature type="compositionally biased region" description="Basic and acidic residues" evidence="1">
    <location>
        <begin position="21"/>
        <end position="30"/>
    </location>
</feature>
<dbReference type="AlphaFoldDB" id="A0A180H2D7"/>
<reference evidence="2" key="2">
    <citation type="submission" date="2016-05" db="EMBL/GenBank/DDBJ databases">
        <title>Comparative analysis highlights variable genome content of wheat rusts and divergence of the mating loci.</title>
        <authorList>
            <person name="Cuomo C.A."/>
            <person name="Bakkeren G."/>
            <person name="Szabo L."/>
            <person name="Khalil H."/>
            <person name="Joly D."/>
            <person name="Goldberg J."/>
            <person name="Young S."/>
            <person name="Zeng Q."/>
            <person name="Fellers J."/>
        </authorList>
    </citation>
    <scope>NUCLEOTIDE SEQUENCE [LARGE SCALE GENOMIC DNA]</scope>
    <source>
        <strain evidence="2">1-1 BBBD Race 1</strain>
    </source>
</reference>
<keyword evidence="4" id="KW-1185">Reference proteome</keyword>
<evidence type="ECO:0000313" key="2">
    <source>
        <dbReference type="EMBL" id="OAV99186.1"/>
    </source>
</evidence>
<feature type="region of interest" description="Disordered" evidence="1">
    <location>
        <begin position="200"/>
        <end position="274"/>
    </location>
</feature>
<sequence>MVSHQAKQEKLARKLLPNHSIRSDEQEVSSHQRRRPGSSSLPSSDKVEIEWFDWFVILSSHFPYLTMPHGLGAFALANTEKKNEDCLKTLFEIPAHHHSPAVKKTKPDILQPNRLRFNNWTQFALKYLENLRISVIELNESIDRRHYANKPQEDDENESKRDEIKSDAIHDKAIWEPPDINISTILRDLQIICQNTDLVKQPAKRRRGETEPDAKKPTAGDAGNDTLRVQATAGGHDNSSSLSHRITNRPASLTARVSLSTDDHSLNRNDSSQS</sequence>
<evidence type="ECO:0000313" key="3">
    <source>
        <dbReference type="EnsemblFungi" id="PTTG_25473-t43_1-p1"/>
    </source>
</evidence>
<name>A0A180H2D7_PUCT1</name>
<accession>A0A180H2D7</accession>
<evidence type="ECO:0000313" key="4">
    <source>
        <dbReference type="Proteomes" id="UP000005240"/>
    </source>
</evidence>
<reference evidence="3 4" key="3">
    <citation type="journal article" date="2017" name="G3 (Bethesda)">
        <title>Comparative analysis highlights variable genome content of wheat rusts and divergence of the mating loci.</title>
        <authorList>
            <person name="Cuomo C.A."/>
            <person name="Bakkeren G."/>
            <person name="Khalil H.B."/>
            <person name="Panwar V."/>
            <person name="Joly D."/>
            <person name="Linning R."/>
            <person name="Sakthikumar S."/>
            <person name="Song X."/>
            <person name="Adiconis X."/>
            <person name="Fan L."/>
            <person name="Goldberg J.M."/>
            <person name="Levin J.Z."/>
            <person name="Young S."/>
            <person name="Zeng Q."/>
            <person name="Anikster Y."/>
            <person name="Bruce M."/>
            <person name="Wang M."/>
            <person name="Yin C."/>
            <person name="McCallum B."/>
            <person name="Szabo L.J."/>
            <person name="Hulbert S."/>
            <person name="Chen X."/>
            <person name="Fellers J.P."/>
        </authorList>
    </citation>
    <scope>NUCLEOTIDE SEQUENCE</scope>
    <source>
        <strain evidence="4">Isolate 1-1 / race 1 (BBBD)</strain>
        <strain evidence="3">isolate 1-1 / race 1 (BBBD)</strain>
    </source>
</reference>
<dbReference type="EnsemblFungi" id="PTTG_25473-t43_1">
    <property type="protein sequence ID" value="PTTG_25473-t43_1-p1"/>
    <property type="gene ID" value="PTTG_25473"/>
</dbReference>
<feature type="region of interest" description="Disordered" evidence="1">
    <location>
        <begin position="1"/>
        <end position="44"/>
    </location>
</feature>
<evidence type="ECO:0000256" key="1">
    <source>
        <dbReference type="SAM" id="MobiDB-lite"/>
    </source>
</evidence>
<feature type="compositionally biased region" description="Basic and acidic residues" evidence="1">
    <location>
        <begin position="208"/>
        <end position="218"/>
    </location>
</feature>
<dbReference type="EMBL" id="ADAS02000004">
    <property type="protein sequence ID" value="OAV99186.1"/>
    <property type="molecule type" value="Genomic_DNA"/>
</dbReference>
<protein>
    <submittedName>
        <fullName evidence="2 3">Uncharacterized protein</fullName>
    </submittedName>
</protein>
<gene>
    <name evidence="2" type="ORF">PTTG_25473</name>
</gene>